<evidence type="ECO:0000256" key="9">
    <source>
        <dbReference type="ARBA" id="ARBA00023136"/>
    </source>
</evidence>
<dbReference type="GO" id="GO:0005743">
    <property type="term" value="C:mitochondrial inner membrane"/>
    <property type="evidence" value="ECO:0007669"/>
    <property type="project" value="UniProtKB-SubCell"/>
</dbReference>
<dbReference type="PANTHER" id="PTHR12441">
    <property type="entry name" value="ATP SYNTHASE COUPLING FACTOR 6, MITOCHONDRIAL"/>
    <property type="match status" value="1"/>
</dbReference>
<feature type="compositionally biased region" description="Low complexity" evidence="14">
    <location>
        <begin position="71"/>
        <end position="80"/>
    </location>
</feature>
<comment type="similarity">
    <text evidence="2">Belongs to the eukaryotic ATPase subunit F6 family.</text>
</comment>
<comment type="subunit">
    <text evidence="12">Component of the ATP synthase complex composed at least of ATP5F1A/subunit alpha, ATP5F1B/subunit beta, ATP5MC1/subunit c (homooctomer), MT-ATP6/subunit a, MT-ATP8/subunit 8, ATP5ME/subunit e, ATP5MF/subunit f, ATP5MG/subunit g, ATP5MK/subunit k, ATP5MJ/subunit j, ATP5F1C/subunit gamma, ATP5F1D/subunit delta, ATP5F1E/subunit epsilon, ATP5PF/subunit F6, ATP5PB/subunit b, ATP5PD/subunit d, ATP5PO/subunit OSCP. ATP synthase complex consists of a soluble F(1) head domain (subunits alpha(3) and beta(3)) - the catalytic core - and a membrane F(0) domain - the membrane proton channel (subunits c, a, 8, e, f, g, k and j). These two domains are linked by a central stalk (subunits gamma, delta, and epsilon) rotating inside the F1 region and a stationary peripheral stalk (subunits F6, b, d, and OSCP).</text>
</comment>
<evidence type="ECO:0000256" key="2">
    <source>
        <dbReference type="ARBA" id="ARBA00007346"/>
    </source>
</evidence>
<feature type="compositionally biased region" description="Basic and acidic residues" evidence="14">
    <location>
        <begin position="55"/>
        <end position="65"/>
    </location>
</feature>
<protein>
    <recommendedName>
        <fullName evidence="13">ATP synthase peripheral stalk subunit F6, mitochondrial</fullName>
    </recommendedName>
    <alternativeName>
        <fullName evidence="10">ATP synthase peripheral stalk subunit F6</fullName>
    </alternativeName>
</protein>
<dbReference type="GO" id="GO:0015078">
    <property type="term" value="F:proton transmembrane transporter activity"/>
    <property type="evidence" value="ECO:0007669"/>
    <property type="project" value="InterPro"/>
</dbReference>
<keyword evidence="7" id="KW-0406">Ion transport</keyword>
<evidence type="ECO:0000256" key="6">
    <source>
        <dbReference type="ARBA" id="ARBA00022792"/>
    </source>
</evidence>
<name>A0A8C9WG01_SCLFO</name>
<evidence type="ECO:0000256" key="7">
    <source>
        <dbReference type="ARBA" id="ARBA00023065"/>
    </source>
</evidence>
<evidence type="ECO:0000256" key="14">
    <source>
        <dbReference type="SAM" id="MobiDB-lite"/>
    </source>
</evidence>
<evidence type="ECO:0000256" key="8">
    <source>
        <dbReference type="ARBA" id="ARBA00023128"/>
    </source>
</evidence>
<evidence type="ECO:0000313" key="16">
    <source>
        <dbReference type="Proteomes" id="UP000694397"/>
    </source>
</evidence>
<dbReference type="PANTHER" id="PTHR12441:SF14">
    <property type="entry name" value="ATP SYNTHASE-COUPLING FACTOR 6, MITOCHONDRIAL"/>
    <property type="match status" value="1"/>
</dbReference>
<keyword evidence="8" id="KW-0496">Mitochondrion</keyword>
<dbReference type="FunFam" id="1.10.246.110:FF:000001">
    <property type="entry name" value="ATP synthase-coupling factor 6, mitochondrial"/>
    <property type="match status" value="1"/>
</dbReference>
<evidence type="ECO:0000256" key="11">
    <source>
        <dbReference type="ARBA" id="ARBA00059339"/>
    </source>
</evidence>
<dbReference type="AlphaFoldDB" id="A0A8C9WG01"/>
<accession>A0A8C9WG01</accession>
<feature type="region of interest" description="Disordered" evidence="14">
    <location>
        <begin position="1"/>
        <end position="80"/>
    </location>
</feature>
<evidence type="ECO:0000256" key="4">
    <source>
        <dbReference type="ARBA" id="ARBA00022547"/>
    </source>
</evidence>
<keyword evidence="3" id="KW-0813">Transport</keyword>
<keyword evidence="6" id="KW-0999">Mitochondrion inner membrane</keyword>
<comment type="subcellular location">
    <subcellularLocation>
        <location evidence="1">Mitochondrion inner membrane</location>
    </subcellularLocation>
</comment>
<sequence length="162" mass="17202">VPATVRRSVKKKQEDAAAPRDPAAATLRVARPAEERRPVGGALEPRQGTGPRAEALPRQDPRLRQQEQVGRPSVRPPACSAAPVSCACRTPVSPTPPAASPQYCAACPPCRAAGGVVDTGPAYEKNLSEEIGKLQRLYGGGDLTTFPEFKFPEPKLEEVVAK</sequence>
<dbReference type="GO" id="GO:0045259">
    <property type="term" value="C:proton-transporting ATP synthase complex"/>
    <property type="evidence" value="ECO:0007669"/>
    <property type="project" value="UniProtKB-KW"/>
</dbReference>
<gene>
    <name evidence="15" type="primary">atp5pf</name>
</gene>
<dbReference type="SUPFAM" id="SSF111357">
    <property type="entry name" value="Mitochondrial ATP synthase coupling factor 6"/>
    <property type="match status" value="1"/>
</dbReference>
<evidence type="ECO:0000256" key="1">
    <source>
        <dbReference type="ARBA" id="ARBA00004273"/>
    </source>
</evidence>
<evidence type="ECO:0000256" key="10">
    <source>
        <dbReference type="ARBA" id="ARBA00029863"/>
    </source>
</evidence>
<keyword evidence="5" id="KW-0375">Hydrogen ion transport</keyword>
<reference evidence="15 16" key="1">
    <citation type="submission" date="2019-04" db="EMBL/GenBank/DDBJ databases">
        <authorList>
            <consortium name="Wellcome Sanger Institute Data Sharing"/>
        </authorList>
    </citation>
    <scope>NUCLEOTIDE SEQUENCE [LARGE SCALE GENOMIC DNA]</scope>
</reference>
<dbReference type="InterPro" id="IPR008387">
    <property type="entry name" value="ATP_synth_f6_mt"/>
</dbReference>
<organism evidence="15 16">
    <name type="scientific">Scleropages formosus</name>
    <name type="common">Asian bonytongue</name>
    <name type="synonym">Osteoglossum formosum</name>
    <dbReference type="NCBI Taxonomy" id="113540"/>
    <lineage>
        <taxon>Eukaryota</taxon>
        <taxon>Metazoa</taxon>
        <taxon>Chordata</taxon>
        <taxon>Craniata</taxon>
        <taxon>Vertebrata</taxon>
        <taxon>Euteleostomi</taxon>
        <taxon>Actinopterygii</taxon>
        <taxon>Neopterygii</taxon>
        <taxon>Teleostei</taxon>
        <taxon>Osteoglossocephala</taxon>
        <taxon>Osteoglossomorpha</taxon>
        <taxon>Osteoglossiformes</taxon>
        <taxon>Osteoglossidae</taxon>
        <taxon>Scleropages</taxon>
    </lineage>
</organism>
<dbReference type="GeneTree" id="ENSGT00990000205068"/>
<evidence type="ECO:0000256" key="12">
    <source>
        <dbReference type="ARBA" id="ARBA00064647"/>
    </source>
</evidence>
<reference evidence="15" key="3">
    <citation type="submission" date="2025-09" db="UniProtKB">
        <authorList>
            <consortium name="Ensembl"/>
        </authorList>
    </citation>
    <scope>IDENTIFICATION</scope>
</reference>
<reference evidence="15" key="2">
    <citation type="submission" date="2025-08" db="UniProtKB">
        <authorList>
            <consortium name="Ensembl"/>
        </authorList>
    </citation>
    <scope>IDENTIFICATION</scope>
</reference>
<evidence type="ECO:0000256" key="5">
    <source>
        <dbReference type="ARBA" id="ARBA00022781"/>
    </source>
</evidence>
<dbReference type="InterPro" id="IPR036204">
    <property type="entry name" value="ATP_synth_f6_sf_mt"/>
</dbReference>
<dbReference type="Ensembl" id="ENSSFOT00015074210.1">
    <property type="protein sequence ID" value="ENSSFOP00015073283.1"/>
    <property type="gene ID" value="ENSSFOG00015031552.1"/>
</dbReference>
<dbReference type="Proteomes" id="UP000694397">
    <property type="component" value="Chromosome 14"/>
</dbReference>
<comment type="function">
    <text evidence="11">Subunit F6, of the mitochondrial membrane ATP synthase complex (F(1)F(0) ATP synthase or Complex V) that produces ATP from ADP in the presence of a proton gradient across the membrane which is generated by electron transport complexes of the respiratory chain. ATP synthase complex consist of a soluble F(1) head domain - the catalytic core - and a membrane F(1) domain - the membrane proton channel. These two domains are linked by a central stalk rotating inside the F(1) region and a stationary peripheral stalk. During catalysis, ATP synthesis in the catalytic domain of F(1) is coupled via a rotary mechanism of the central stalk subunits to proton translocation. In vivo, can only synthesize ATP although its ATP hydrolase activity can be activated artificially in vitro. Part of the complex F(0) domain. Part of the complex F(0) domain and the peripheric stalk, which acts as a stator to hold the catalytic alpha(3)beta(3) subcomplex and subunit a/ATP6 static relative to the rotary elements.</text>
</comment>
<dbReference type="OrthoDB" id="8902296at2759"/>
<evidence type="ECO:0000256" key="13">
    <source>
        <dbReference type="ARBA" id="ARBA00073749"/>
    </source>
</evidence>
<dbReference type="Pfam" id="PF05511">
    <property type="entry name" value="ATP-synt_F6"/>
    <property type="match status" value="1"/>
</dbReference>
<keyword evidence="16" id="KW-1185">Reference proteome</keyword>
<dbReference type="GO" id="GO:0015986">
    <property type="term" value="P:proton motive force-driven ATP synthesis"/>
    <property type="evidence" value="ECO:0007669"/>
    <property type="project" value="InterPro"/>
</dbReference>
<dbReference type="Gene3D" id="1.10.246.110">
    <property type="entry name" value="Mitochondrial ATP synthase-coupling factor 6"/>
    <property type="match status" value="1"/>
</dbReference>
<keyword evidence="4" id="KW-0138">CF(0)</keyword>
<evidence type="ECO:0000256" key="3">
    <source>
        <dbReference type="ARBA" id="ARBA00022448"/>
    </source>
</evidence>
<evidence type="ECO:0000313" key="15">
    <source>
        <dbReference type="Ensembl" id="ENSSFOP00015073283.1"/>
    </source>
</evidence>
<proteinExistence type="inferred from homology"/>
<keyword evidence="9" id="KW-0472">Membrane</keyword>